<protein>
    <submittedName>
        <fullName evidence="2">Uncharacterized protein</fullName>
    </submittedName>
</protein>
<feature type="transmembrane region" description="Helical" evidence="1">
    <location>
        <begin position="30"/>
        <end position="48"/>
    </location>
</feature>
<keyword evidence="1" id="KW-0812">Transmembrane</keyword>
<evidence type="ECO:0000256" key="1">
    <source>
        <dbReference type="SAM" id="Phobius"/>
    </source>
</evidence>
<evidence type="ECO:0000313" key="2">
    <source>
        <dbReference type="EMBL" id="GAI80540.1"/>
    </source>
</evidence>
<gene>
    <name evidence="2" type="ORF">S12H4_22996</name>
</gene>
<proteinExistence type="predicted"/>
<dbReference type="AlphaFoldDB" id="X1SYY2"/>
<accession>X1SYY2</accession>
<sequence>MSNNEKSDTIYSQYFTIIQDVINRMAQNSFLIKTWTVTLIAAIFVLTFSIVNILIFGVLLAITIISWVLDSYYLKLERVYRRLYKTKVEEYNDNQKRKRMKLFDMDYEPFKKLEQRILRIMVSKTEILFYFPIIGTLTCFLIISIVMIF</sequence>
<feature type="transmembrane region" description="Helical" evidence="1">
    <location>
        <begin position="54"/>
        <end position="74"/>
    </location>
</feature>
<name>X1SYY2_9ZZZZ</name>
<feature type="transmembrane region" description="Helical" evidence="1">
    <location>
        <begin position="127"/>
        <end position="148"/>
    </location>
</feature>
<keyword evidence="1" id="KW-0472">Membrane</keyword>
<dbReference type="EMBL" id="BARW01012115">
    <property type="protein sequence ID" value="GAI80540.1"/>
    <property type="molecule type" value="Genomic_DNA"/>
</dbReference>
<comment type="caution">
    <text evidence="2">The sequence shown here is derived from an EMBL/GenBank/DDBJ whole genome shotgun (WGS) entry which is preliminary data.</text>
</comment>
<keyword evidence="1" id="KW-1133">Transmembrane helix</keyword>
<reference evidence="2" key="1">
    <citation type="journal article" date="2014" name="Front. Microbiol.">
        <title>High frequency of phylogenetically diverse reductive dehalogenase-homologous genes in deep subseafloor sedimentary metagenomes.</title>
        <authorList>
            <person name="Kawai M."/>
            <person name="Futagami T."/>
            <person name="Toyoda A."/>
            <person name="Takaki Y."/>
            <person name="Nishi S."/>
            <person name="Hori S."/>
            <person name="Arai W."/>
            <person name="Tsubouchi T."/>
            <person name="Morono Y."/>
            <person name="Uchiyama I."/>
            <person name="Ito T."/>
            <person name="Fujiyama A."/>
            <person name="Inagaki F."/>
            <person name="Takami H."/>
        </authorList>
    </citation>
    <scope>NUCLEOTIDE SEQUENCE</scope>
    <source>
        <strain evidence="2">Expedition CK06-06</strain>
    </source>
</reference>
<organism evidence="2">
    <name type="scientific">marine sediment metagenome</name>
    <dbReference type="NCBI Taxonomy" id="412755"/>
    <lineage>
        <taxon>unclassified sequences</taxon>
        <taxon>metagenomes</taxon>
        <taxon>ecological metagenomes</taxon>
    </lineage>
</organism>